<evidence type="ECO:0000313" key="4">
    <source>
        <dbReference type="EMBL" id="EKA61393.1"/>
    </source>
</evidence>
<dbReference type="EMBL" id="ALWX01000031">
    <property type="protein sequence ID" value="EKA61393.1"/>
    <property type="molecule type" value="Genomic_DNA"/>
</dbReference>
<dbReference type="GO" id="GO:0005524">
    <property type="term" value="F:ATP binding"/>
    <property type="evidence" value="ECO:0007669"/>
    <property type="project" value="InterPro"/>
</dbReference>
<dbReference type="Gene3D" id="1.10.510.10">
    <property type="entry name" value="Transferase(Phosphotransferase) domain 1"/>
    <property type="match status" value="1"/>
</dbReference>
<reference evidence="5 7" key="1">
    <citation type="journal article" date="2009" name="Int. J. Syst. Evol. Microbiol.">
        <title>Janibacter hoylei sp. nov., Bacillus isronensis sp. nov. and Bacillus aryabhattai sp. nov., isolated from cryotubes used for collecting air from the upper atmosphere.</title>
        <authorList>
            <person name="Shivaji S."/>
            <person name="Chaturvedi P."/>
            <person name="Begum Z."/>
            <person name="Pindi P.K."/>
            <person name="Manorama R."/>
            <person name="Padmanaban D.A."/>
            <person name="Shouche Y.S."/>
            <person name="Pawar S."/>
            <person name="Vaishampayan P."/>
            <person name="Dutt C.B."/>
            <person name="Datta G.N."/>
            <person name="Manchanda R.K."/>
            <person name="Rao U.R."/>
            <person name="Bhargava P.M."/>
            <person name="Narlikar J.V."/>
        </authorList>
    </citation>
    <scope>NUCLEOTIDE SEQUENCE [LARGE SCALE GENOMIC DNA]</scope>
    <source>
        <strain evidence="5 7">PVAS-1</strain>
    </source>
</reference>
<evidence type="ECO:0000313" key="6">
    <source>
        <dbReference type="Proteomes" id="UP000004474"/>
    </source>
</evidence>
<feature type="transmembrane region" description="Helical" evidence="2">
    <location>
        <begin position="511"/>
        <end position="535"/>
    </location>
</feature>
<comment type="caution">
    <text evidence="4">The sequence shown here is derived from an EMBL/GenBank/DDBJ whole genome shotgun (WGS) entry which is preliminary data.</text>
</comment>
<evidence type="ECO:0000256" key="1">
    <source>
        <dbReference type="ARBA" id="ARBA00009670"/>
    </source>
</evidence>
<dbReference type="RefSeq" id="WP_007926875.1">
    <property type="nucleotide sequence ID" value="NZ_ALWX01000031.1"/>
</dbReference>
<dbReference type="eggNOG" id="COG0661">
    <property type="taxonomic scope" value="Bacteria"/>
</dbReference>
<keyword evidence="2" id="KW-0812">Transmembrane</keyword>
<dbReference type="Proteomes" id="UP000288711">
    <property type="component" value="Unassembled WGS sequence"/>
</dbReference>
<dbReference type="OrthoDB" id="9795390at2"/>
<dbReference type="STRING" id="1210046.B277_07940"/>
<reference evidence="4 6" key="2">
    <citation type="journal article" date="2012" name="J. Bacteriol.">
        <title>Genome Sequence of Janibacter hoylei MTCC8307, Isolated from the Stratospheric Air.</title>
        <authorList>
            <person name="Pawar S.P."/>
            <person name="Dhotre D.P."/>
            <person name="Shetty S.A."/>
            <person name="Chowdhury S.P."/>
            <person name="Chaudhari B.L."/>
            <person name="Shouche Y.S."/>
        </authorList>
    </citation>
    <scope>NUCLEOTIDE SEQUENCE [LARGE SCALE GENOMIC DNA]</scope>
    <source>
        <strain evidence="4 6">PVAS-1</strain>
    </source>
</reference>
<dbReference type="InterPro" id="IPR004147">
    <property type="entry name" value="ABC1_dom"/>
</dbReference>
<dbReference type="InterPro" id="IPR050154">
    <property type="entry name" value="UbiB_kinase"/>
</dbReference>
<dbReference type="EMBL" id="PIPF01000010">
    <property type="protein sequence ID" value="RWU82760.1"/>
    <property type="molecule type" value="Genomic_DNA"/>
</dbReference>
<dbReference type="PANTHER" id="PTHR10566">
    <property type="entry name" value="CHAPERONE-ACTIVITY OF BC1 COMPLEX CABC1 -RELATED"/>
    <property type="match status" value="1"/>
</dbReference>
<organism evidence="4 6">
    <name type="scientific">Janibacter hoylei PVAS-1</name>
    <dbReference type="NCBI Taxonomy" id="1210046"/>
    <lineage>
        <taxon>Bacteria</taxon>
        <taxon>Bacillati</taxon>
        <taxon>Actinomycetota</taxon>
        <taxon>Actinomycetes</taxon>
        <taxon>Micrococcales</taxon>
        <taxon>Intrasporangiaceae</taxon>
        <taxon>Janibacter</taxon>
    </lineage>
</organism>
<keyword evidence="7" id="KW-1185">Reference proteome</keyword>
<reference evidence="5" key="3">
    <citation type="submission" date="2017-11" db="EMBL/GenBank/DDBJ databases">
        <authorList>
            <person name="Seuylemezian A."/>
            <person name="Cooper K."/>
            <person name="Vaishampayan P."/>
        </authorList>
    </citation>
    <scope>NUCLEOTIDE SEQUENCE</scope>
    <source>
        <strain evidence="5">PVAS-1</strain>
    </source>
</reference>
<proteinExistence type="inferred from homology"/>
<dbReference type="Proteomes" id="UP000004474">
    <property type="component" value="Unassembled WGS sequence"/>
</dbReference>
<dbReference type="SUPFAM" id="SSF56112">
    <property type="entry name" value="Protein kinase-like (PK-like)"/>
    <property type="match status" value="1"/>
</dbReference>
<dbReference type="CDD" id="cd05121">
    <property type="entry name" value="ABC1_ADCK3-like"/>
    <property type="match status" value="1"/>
</dbReference>
<evidence type="ECO:0000313" key="7">
    <source>
        <dbReference type="Proteomes" id="UP000288711"/>
    </source>
</evidence>
<evidence type="ECO:0000259" key="3">
    <source>
        <dbReference type="PROSITE" id="PS50011"/>
    </source>
</evidence>
<gene>
    <name evidence="4" type="ORF">B277_07940</name>
    <name evidence="5" type="ORF">CWN80_11505</name>
</gene>
<dbReference type="PANTHER" id="PTHR10566:SF113">
    <property type="entry name" value="PROTEIN ACTIVITY OF BC1 COMPLEX KINASE 7, CHLOROPLASTIC"/>
    <property type="match status" value="1"/>
</dbReference>
<accession>K1EQ94</accession>
<feature type="domain" description="Protein kinase" evidence="3">
    <location>
        <begin position="112"/>
        <end position="476"/>
    </location>
</feature>
<name>K1EQ94_9MICO</name>
<evidence type="ECO:0000313" key="5">
    <source>
        <dbReference type="EMBL" id="RWU82760.1"/>
    </source>
</evidence>
<keyword evidence="2" id="KW-0472">Membrane</keyword>
<dbReference type="InterPro" id="IPR011009">
    <property type="entry name" value="Kinase-like_dom_sf"/>
</dbReference>
<comment type="similarity">
    <text evidence="1">Belongs to the protein kinase superfamily. ADCK protein kinase family.</text>
</comment>
<evidence type="ECO:0000256" key="2">
    <source>
        <dbReference type="SAM" id="Phobius"/>
    </source>
</evidence>
<dbReference type="PROSITE" id="PS50011">
    <property type="entry name" value="PROTEIN_KINASE_DOM"/>
    <property type="match status" value="1"/>
</dbReference>
<protein>
    <submittedName>
        <fullName evidence="4">ABC transporter</fullName>
    </submittedName>
</protein>
<dbReference type="AlphaFoldDB" id="K1EQ94"/>
<feature type="transmembrane region" description="Helical" evidence="2">
    <location>
        <begin position="479"/>
        <end position="499"/>
    </location>
</feature>
<dbReference type="GO" id="GO:0004672">
    <property type="term" value="F:protein kinase activity"/>
    <property type="evidence" value="ECO:0007669"/>
    <property type="project" value="InterPro"/>
</dbReference>
<dbReference type="PATRIC" id="fig|1210046.3.peg.1523"/>
<sequence>MSSRYADLVRLLLRHARGDLLAGAQVDGLGGGDDLPEGSDARARAFAEDLESMGPTYIKLGQLLSTRFDMLPAAYTDALTRLQDTVEPFPVAQVHEIVEEELGARIKDVFAFFDEEPLAAASLGQVHRATTRSGRDVVVKVQRPDVRETVRGDMDVLDTVTGLVDKHTSVGSSYGLNQLLHQFRRSLIDELDYRREARNLLRFIDLTGGHDRLVVPEPLLQLTTTRVLTMDYIEGRKVTDLGPLALLDLDARPIVEQLFHCYLQMILDDGVLHADPHPGNLLVTDDGRLALLDLGMVATVPQRVQAHVTKLLLAIHDGDGEEAAVVLGDMGHALDDYDAAGFRDDVAHLVSEAVTTGSDLEAGRLLVELSRVSGVHGLRPPAEMAMIGKALLNLDQTTSHLDPDFSPADAIRDNVSDIFASSLKVSPGGVLAAAIEAKEFTALLPKRANRILDALARGEMRVHVDAIDEQRLHLVLQRIANRLTLGIIIAATIIGAAMMMRVETESTVLGFPVIAMLFFTIAVLAAILLGVHIVLTDRKVAQQHPEPQER</sequence>
<dbReference type="InterPro" id="IPR000719">
    <property type="entry name" value="Prot_kinase_dom"/>
</dbReference>
<keyword evidence="2" id="KW-1133">Transmembrane helix</keyword>
<dbReference type="Pfam" id="PF03109">
    <property type="entry name" value="ABC1"/>
    <property type="match status" value="1"/>
</dbReference>